<dbReference type="AlphaFoldDB" id="A0A7S2TTQ7"/>
<organism evidence="3">
    <name type="scientific">Lotharella oceanica</name>
    <dbReference type="NCBI Taxonomy" id="641309"/>
    <lineage>
        <taxon>Eukaryota</taxon>
        <taxon>Sar</taxon>
        <taxon>Rhizaria</taxon>
        <taxon>Cercozoa</taxon>
        <taxon>Chlorarachniophyceae</taxon>
        <taxon>Lotharella</taxon>
    </lineage>
</organism>
<dbReference type="InterPro" id="IPR019389">
    <property type="entry name" value="Selenoprotein_T"/>
</dbReference>
<name>A0A7S2TTQ7_9EUKA</name>
<dbReference type="EMBL" id="HBHP01018884">
    <property type="protein sequence ID" value="CAD9767496.1"/>
    <property type="molecule type" value="Transcribed_RNA"/>
</dbReference>
<keyword evidence="1" id="KW-0732">Signal</keyword>
<keyword evidence="2" id="KW-0676">Redox-active center</keyword>
<protein>
    <recommendedName>
        <fullName evidence="4">Selenoprotein T</fullName>
    </recommendedName>
</protein>
<dbReference type="Pfam" id="PF10262">
    <property type="entry name" value="Rdx"/>
    <property type="match status" value="1"/>
</dbReference>
<dbReference type="GO" id="GO:0045454">
    <property type="term" value="P:cell redox homeostasis"/>
    <property type="evidence" value="ECO:0007669"/>
    <property type="project" value="TreeGrafter"/>
</dbReference>
<evidence type="ECO:0000313" key="3">
    <source>
        <dbReference type="EMBL" id="CAD9767496.1"/>
    </source>
</evidence>
<proteinExistence type="predicted"/>
<gene>
    <name evidence="3" type="ORF">LSP00402_LOCUS11734</name>
</gene>
<evidence type="ECO:0000256" key="1">
    <source>
        <dbReference type="ARBA" id="ARBA00022729"/>
    </source>
</evidence>
<accession>A0A7S2TTQ7</accession>
<dbReference type="GO" id="GO:0004791">
    <property type="term" value="F:thioredoxin-disulfide reductase (NADPH) activity"/>
    <property type="evidence" value="ECO:0007669"/>
    <property type="project" value="TreeGrafter"/>
</dbReference>
<dbReference type="GO" id="GO:0005789">
    <property type="term" value="C:endoplasmic reticulum membrane"/>
    <property type="evidence" value="ECO:0007669"/>
    <property type="project" value="TreeGrafter"/>
</dbReference>
<dbReference type="SUPFAM" id="SSF52833">
    <property type="entry name" value="Thioredoxin-like"/>
    <property type="match status" value="1"/>
</dbReference>
<reference evidence="3" key="1">
    <citation type="submission" date="2021-01" db="EMBL/GenBank/DDBJ databases">
        <authorList>
            <person name="Corre E."/>
            <person name="Pelletier E."/>
            <person name="Niang G."/>
            <person name="Scheremetjew M."/>
            <person name="Finn R."/>
            <person name="Kale V."/>
            <person name="Holt S."/>
            <person name="Cochrane G."/>
            <person name="Meng A."/>
            <person name="Brown T."/>
            <person name="Cohen L."/>
        </authorList>
    </citation>
    <scope>NUCLEOTIDE SEQUENCE</scope>
    <source>
        <strain evidence="3">CCMP622</strain>
    </source>
</reference>
<evidence type="ECO:0000256" key="2">
    <source>
        <dbReference type="ARBA" id="ARBA00023284"/>
    </source>
</evidence>
<dbReference type="PANTHER" id="PTHR13544:SF0">
    <property type="entry name" value="THIOREDOXIN REDUCTASE-LIKE SELENOPROTEIN T"/>
    <property type="match status" value="1"/>
</dbReference>
<evidence type="ECO:0008006" key="4">
    <source>
        <dbReference type="Google" id="ProtNLM"/>
    </source>
</evidence>
<dbReference type="Gene3D" id="3.40.30.10">
    <property type="entry name" value="Glutaredoxin"/>
    <property type="match status" value="1"/>
</dbReference>
<dbReference type="PANTHER" id="PTHR13544">
    <property type="entry name" value="SELENOPROTEIN T"/>
    <property type="match status" value="1"/>
</dbReference>
<dbReference type="InterPro" id="IPR011893">
    <property type="entry name" value="Selenoprotein_Rdx-typ"/>
</dbReference>
<dbReference type="InterPro" id="IPR036249">
    <property type="entry name" value="Thioredoxin-like_sf"/>
</dbReference>
<sequence length="101" mass="10962">MGVIALAAAGDSVFGSLGITPPSFYPALKENRWTAGIAAWIVGNIVSANLLNTGAFEIKYGDRVVFSKLQQGRMPSVKEVLDGLQREMELHLDENIHDYAV</sequence>